<evidence type="ECO:0000313" key="3">
    <source>
        <dbReference type="Proteomes" id="UP000295198"/>
    </source>
</evidence>
<evidence type="ECO:0008006" key="4">
    <source>
        <dbReference type="Google" id="ProtNLM"/>
    </source>
</evidence>
<keyword evidence="3" id="KW-1185">Reference proteome</keyword>
<protein>
    <recommendedName>
        <fullName evidence="4">Heavy-metal-associated domain-containing protein</fullName>
    </recommendedName>
</protein>
<sequence length="295" mass="31539">MSPLARILALVTGLAVVFGLGLTVGRAVGPDDVRPVAEHEGDGRHDGSGDDHGGHAAQGDLRLDLDPAWHETGFGAHGFRILDPAGDPVTSYDVKHERRLHLIVVDQRSLTDYHHLHPVLGDGGEWTVPADLAAGTYRIYADGSTGGQEFVAERTVQVREPAPQPARLPRPGTTQRVDGYDVHLEPTEAGSVTLRVTRAGEPVDDLEEYLGASGHLVVIRAGSMDYVHAHPEDGPAGPEVTFGVGFDRPGTHRLFFEFQHGRRVHTAAFTLEVDASGSASGDSDDDHGEDGDHAH</sequence>
<evidence type="ECO:0000256" key="1">
    <source>
        <dbReference type="SAM" id="MobiDB-lite"/>
    </source>
</evidence>
<dbReference type="EMBL" id="SDKM01000051">
    <property type="protein sequence ID" value="RYP82209.1"/>
    <property type="molecule type" value="Genomic_DNA"/>
</dbReference>
<gene>
    <name evidence="2" type="ORF">EKO23_22305</name>
</gene>
<evidence type="ECO:0000313" key="2">
    <source>
        <dbReference type="EMBL" id="RYP82209.1"/>
    </source>
</evidence>
<dbReference type="OrthoDB" id="128043at2"/>
<feature type="compositionally biased region" description="Basic and acidic residues" evidence="1">
    <location>
        <begin position="29"/>
        <end position="54"/>
    </location>
</feature>
<name>A0A4V1XY69_9ACTN</name>
<organism evidence="2 3">
    <name type="scientific">Nocardioides guangzhouensis</name>
    <dbReference type="NCBI Taxonomy" id="2497878"/>
    <lineage>
        <taxon>Bacteria</taxon>
        <taxon>Bacillati</taxon>
        <taxon>Actinomycetota</taxon>
        <taxon>Actinomycetes</taxon>
        <taxon>Propionibacteriales</taxon>
        <taxon>Nocardioidaceae</taxon>
        <taxon>Nocardioides</taxon>
    </lineage>
</organism>
<feature type="region of interest" description="Disordered" evidence="1">
    <location>
        <begin position="275"/>
        <end position="295"/>
    </location>
</feature>
<reference evidence="2 3" key="1">
    <citation type="submission" date="2019-01" db="EMBL/GenBank/DDBJ databases">
        <title>Nocardioides guangzhouensis sp. nov., an actinobacterium isolated from soil.</title>
        <authorList>
            <person name="Fu Y."/>
            <person name="Cai Y."/>
            <person name="Lin Z."/>
            <person name="Chen P."/>
        </authorList>
    </citation>
    <scope>NUCLEOTIDE SEQUENCE [LARGE SCALE GENOMIC DNA]</scope>
    <source>
        <strain evidence="2 3">130</strain>
    </source>
</reference>
<dbReference type="RefSeq" id="WP_134720689.1">
    <property type="nucleotide sequence ID" value="NZ_SDKM01000051.1"/>
</dbReference>
<dbReference type="Proteomes" id="UP000295198">
    <property type="component" value="Unassembled WGS sequence"/>
</dbReference>
<proteinExistence type="predicted"/>
<accession>A0A4V1XY69</accession>
<feature type="region of interest" description="Disordered" evidence="1">
    <location>
        <begin position="29"/>
        <end position="59"/>
    </location>
</feature>
<dbReference type="AlphaFoldDB" id="A0A4V1XY69"/>
<comment type="caution">
    <text evidence="2">The sequence shown here is derived from an EMBL/GenBank/DDBJ whole genome shotgun (WGS) entry which is preliminary data.</text>
</comment>